<feature type="compositionally biased region" description="Basic and acidic residues" evidence="1">
    <location>
        <begin position="54"/>
        <end position="65"/>
    </location>
</feature>
<feature type="compositionally biased region" description="Polar residues" evidence="1">
    <location>
        <begin position="100"/>
        <end position="124"/>
    </location>
</feature>
<comment type="caution">
    <text evidence="3">The sequence shown here is derived from an EMBL/GenBank/DDBJ whole genome shotgun (WGS) entry which is preliminary data.</text>
</comment>
<evidence type="ECO:0000256" key="2">
    <source>
        <dbReference type="SAM" id="Phobius"/>
    </source>
</evidence>
<keyword evidence="2" id="KW-1133">Transmembrane helix</keyword>
<feature type="compositionally biased region" description="Acidic residues" evidence="1">
    <location>
        <begin position="67"/>
        <end position="81"/>
    </location>
</feature>
<reference evidence="3 4" key="1">
    <citation type="journal article" date="2023" name="Nucleic Acids Res.">
        <title>The hologenome of Daphnia magna reveals possible DNA methylation and microbiome-mediated evolution of the host genome.</title>
        <authorList>
            <person name="Chaturvedi A."/>
            <person name="Li X."/>
            <person name="Dhandapani V."/>
            <person name="Marshall H."/>
            <person name="Kissane S."/>
            <person name="Cuenca-Cambronero M."/>
            <person name="Asole G."/>
            <person name="Calvet F."/>
            <person name="Ruiz-Romero M."/>
            <person name="Marangio P."/>
            <person name="Guigo R."/>
            <person name="Rago D."/>
            <person name="Mirbahai L."/>
            <person name="Eastwood N."/>
            <person name="Colbourne J.K."/>
            <person name="Zhou J."/>
            <person name="Mallon E."/>
            <person name="Orsini L."/>
        </authorList>
    </citation>
    <scope>NUCLEOTIDE SEQUENCE [LARGE SCALE GENOMIC DNA]</scope>
    <source>
        <strain evidence="3">LRV0_1</strain>
    </source>
</reference>
<dbReference type="EMBL" id="JAOYFB010000005">
    <property type="protein sequence ID" value="KAK4016859.1"/>
    <property type="molecule type" value="Genomic_DNA"/>
</dbReference>
<gene>
    <name evidence="3" type="ORF">OUZ56_031826</name>
</gene>
<accession>A0ABQ9ZVE1</accession>
<protein>
    <submittedName>
        <fullName evidence="3">Uncharacterized protein</fullName>
    </submittedName>
</protein>
<sequence length="289" mass="31629">MSAIMGKKKEYNLSEIDPKQAEDASTDKKESFTVQEYDAIVNDGVTDQPCKQPASDDGHKGHTENDSSGDADQTDGEEENETIPKQTDCEAEKNVELQVINGSQDKPTDNSDNTATTEKQIQTSKAEEKYTTIDLEETKHAPDPCKTKPVAFWLRKNLFLIIGISFVIALIAIISIAATSRRGLSNDEEELIARKANIAGFKPATDENTNNTDNFSEIDSTTPTFASTESDIGNPPWTTVHNTKASHDASTIGNITEVTKDEVEDDDYNYDDGLVDANNFTKPDSGVVI</sequence>
<name>A0ABQ9ZVE1_9CRUS</name>
<feature type="region of interest" description="Disordered" evidence="1">
    <location>
        <begin position="1"/>
        <end position="125"/>
    </location>
</feature>
<organism evidence="3 4">
    <name type="scientific">Daphnia magna</name>
    <dbReference type="NCBI Taxonomy" id="35525"/>
    <lineage>
        <taxon>Eukaryota</taxon>
        <taxon>Metazoa</taxon>
        <taxon>Ecdysozoa</taxon>
        <taxon>Arthropoda</taxon>
        <taxon>Crustacea</taxon>
        <taxon>Branchiopoda</taxon>
        <taxon>Diplostraca</taxon>
        <taxon>Cladocera</taxon>
        <taxon>Anomopoda</taxon>
        <taxon>Daphniidae</taxon>
        <taxon>Daphnia</taxon>
    </lineage>
</organism>
<dbReference type="Proteomes" id="UP001234178">
    <property type="component" value="Unassembled WGS sequence"/>
</dbReference>
<keyword evidence="2" id="KW-0812">Transmembrane</keyword>
<keyword evidence="4" id="KW-1185">Reference proteome</keyword>
<evidence type="ECO:0000313" key="3">
    <source>
        <dbReference type="EMBL" id="KAK4016859.1"/>
    </source>
</evidence>
<proteinExistence type="predicted"/>
<evidence type="ECO:0000256" key="1">
    <source>
        <dbReference type="SAM" id="MobiDB-lite"/>
    </source>
</evidence>
<keyword evidence="2" id="KW-0472">Membrane</keyword>
<feature type="transmembrane region" description="Helical" evidence="2">
    <location>
        <begin position="158"/>
        <end position="178"/>
    </location>
</feature>
<evidence type="ECO:0000313" key="4">
    <source>
        <dbReference type="Proteomes" id="UP001234178"/>
    </source>
</evidence>
<feature type="compositionally biased region" description="Basic and acidic residues" evidence="1">
    <location>
        <begin position="7"/>
        <end position="31"/>
    </location>
</feature>